<dbReference type="EMBL" id="JAUJYN010000003">
    <property type="protein sequence ID" value="KAK1276866.1"/>
    <property type="molecule type" value="Genomic_DNA"/>
</dbReference>
<proteinExistence type="predicted"/>
<keyword evidence="3" id="KW-1185">Reference proteome</keyword>
<feature type="compositionally biased region" description="Basic residues" evidence="1">
    <location>
        <begin position="38"/>
        <end position="49"/>
    </location>
</feature>
<dbReference type="AlphaFoldDB" id="A0AAV9BJM3"/>
<dbReference type="Proteomes" id="UP001179952">
    <property type="component" value="Unassembled WGS sequence"/>
</dbReference>
<evidence type="ECO:0000256" key="1">
    <source>
        <dbReference type="SAM" id="MobiDB-lite"/>
    </source>
</evidence>
<organism evidence="2 3">
    <name type="scientific">Acorus gramineus</name>
    <name type="common">Dwarf sweet flag</name>
    <dbReference type="NCBI Taxonomy" id="55184"/>
    <lineage>
        <taxon>Eukaryota</taxon>
        <taxon>Viridiplantae</taxon>
        <taxon>Streptophyta</taxon>
        <taxon>Embryophyta</taxon>
        <taxon>Tracheophyta</taxon>
        <taxon>Spermatophyta</taxon>
        <taxon>Magnoliopsida</taxon>
        <taxon>Liliopsida</taxon>
        <taxon>Acoraceae</taxon>
        <taxon>Acorus</taxon>
    </lineage>
</organism>
<evidence type="ECO:0000313" key="2">
    <source>
        <dbReference type="EMBL" id="KAK1276866.1"/>
    </source>
</evidence>
<feature type="region of interest" description="Disordered" evidence="1">
    <location>
        <begin position="38"/>
        <end position="57"/>
    </location>
</feature>
<reference evidence="2" key="1">
    <citation type="journal article" date="2023" name="Nat. Commun.">
        <title>Diploid and tetraploid genomes of Acorus and the evolution of monocots.</title>
        <authorList>
            <person name="Ma L."/>
            <person name="Liu K.W."/>
            <person name="Li Z."/>
            <person name="Hsiao Y.Y."/>
            <person name="Qi Y."/>
            <person name="Fu T."/>
            <person name="Tang G.D."/>
            <person name="Zhang D."/>
            <person name="Sun W.H."/>
            <person name="Liu D.K."/>
            <person name="Li Y."/>
            <person name="Chen G.Z."/>
            <person name="Liu X.D."/>
            <person name="Liao X.Y."/>
            <person name="Jiang Y.T."/>
            <person name="Yu X."/>
            <person name="Hao Y."/>
            <person name="Huang J."/>
            <person name="Zhao X.W."/>
            <person name="Ke S."/>
            <person name="Chen Y.Y."/>
            <person name="Wu W.L."/>
            <person name="Hsu J.L."/>
            <person name="Lin Y.F."/>
            <person name="Huang M.D."/>
            <person name="Li C.Y."/>
            <person name="Huang L."/>
            <person name="Wang Z.W."/>
            <person name="Zhao X."/>
            <person name="Zhong W.Y."/>
            <person name="Peng D.H."/>
            <person name="Ahmad S."/>
            <person name="Lan S."/>
            <person name="Zhang J.S."/>
            <person name="Tsai W.C."/>
            <person name="Van de Peer Y."/>
            <person name="Liu Z.J."/>
        </authorList>
    </citation>
    <scope>NUCLEOTIDE SEQUENCE</scope>
    <source>
        <strain evidence="2">SCP</strain>
    </source>
</reference>
<sequence length="57" mass="6936">MYNRKRNIILKKCEYLHSIANEKNIFELETREYKRIKINKTRSKKHKKKGGEGNTKQ</sequence>
<reference evidence="2" key="2">
    <citation type="submission" date="2023-06" db="EMBL/GenBank/DDBJ databases">
        <authorList>
            <person name="Ma L."/>
            <person name="Liu K.-W."/>
            <person name="Li Z."/>
            <person name="Hsiao Y.-Y."/>
            <person name="Qi Y."/>
            <person name="Fu T."/>
            <person name="Tang G."/>
            <person name="Zhang D."/>
            <person name="Sun W.-H."/>
            <person name="Liu D.-K."/>
            <person name="Li Y."/>
            <person name="Chen G.-Z."/>
            <person name="Liu X.-D."/>
            <person name="Liao X.-Y."/>
            <person name="Jiang Y.-T."/>
            <person name="Yu X."/>
            <person name="Hao Y."/>
            <person name="Huang J."/>
            <person name="Zhao X.-W."/>
            <person name="Ke S."/>
            <person name="Chen Y.-Y."/>
            <person name="Wu W.-L."/>
            <person name="Hsu J.-L."/>
            <person name="Lin Y.-F."/>
            <person name="Huang M.-D."/>
            <person name="Li C.-Y."/>
            <person name="Huang L."/>
            <person name="Wang Z.-W."/>
            <person name="Zhao X."/>
            <person name="Zhong W.-Y."/>
            <person name="Peng D.-H."/>
            <person name="Ahmad S."/>
            <person name="Lan S."/>
            <person name="Zhang J.-S."/>
            <person name="Tsai W.-C."/>
            <person name="Van De Peer Y."/>
            <person name="Liu Z.-J."/>
        </authorList>
    </citation>
    <scope>NUCLEOTIDE SEQUENCE</scope>
    <source>
        <strain evidence="2">SCP</strain>
        <tissue evidence="2">Leaves</tissue>
    </source>
</reference>
<evidence type="ECO:0000313" key="3">
    <source>
        <dbReference type="Proteomes" id="UP001179952"/>
    </source>
</evidence>
<comment type="caution">
    <text evidence="2">The sequence shown here is derived from an EMBL/GenBank/DDBJ whole genome shotgun (WGS) entry which is preliminary data.</text>
</comment>
<protein>
    <submittedName>
        <fullName evidence="2">Uncharacterized protein</fullName>
    </submittedName>
</protein>
<accession>A0AAV9BJM3</accession>
<name>A0AAV9BJM3_ACOGR</name>
<gene>
    <name evidence="2" type="ORF">QJS04_geneDACA003888</name>
</gene>